<organism evidence="2 3">
    <name type="scientific">Candidatus Sulfurimonas baltica</name>
    <dbReference type="NCBI Taxonomy" id="2740404"/>
    <lineage>
        <taxon>Bacteria</taxon>
        <taxon>Pseudomonadati</taxon>
        <taxon>Campylobacterota</taxon>
        <taxon>Epsilonproteobacteria</taxon>
        <taxon>Campylobacterales</taxon>
        <taxon>Sulfurimonadaceae</taxon>
        <taxon>Sulfurimonas</taxon>
    </lineage>
</organism>
<feature type="transmembrane region" description="Helical" evidence="1">
    <location>
        <begin position="38"/>
        <end position="56"/>
    </location>
</feature>
<keyword evidence="1" id="KW-1133">Transmembrane helix</keyword>
<reference evidence="2 3" key="1">
    <citation type="submission" date="2020-05" db="EMBL/GenBank/DDBJ databases">
        <title>Sulfurimonas marisnigri, sp. nov., and Sulfurimonas baltica, sp. nov., manganese oxide reducing chemolithoautotrophs of the class Epsilonproteobacteria isolated from the pelagic redoxclines of the Black and Baltic Seas and emended description of the genus Sulfurimonas.</title>
        <authorList>
            <person name="Henkel J.V."/>
            <person name="Laudan C."/>
            <person name="Werner J."/>
            <person name="Neu T."/>
            <person name="Plewe S."/>
            <person name="Sproer C."/>
            <person name="Bunk B."/>
            <person name="Schulz-Vogt H.N."/>
        </authorList>
    </citation>
    <scope>NUCLEOTIDE SEQUENCE [LARGE SCALE GENOMIC DNA]</scope>
    <source>
        <strain evidence="2 3">GD2</strain>
    </source>
</reference>
<keyword evidence="1" id="KW-0472">Membrane</keyword>
<proteinExistence type="predicted"/>
<dbReference type="AlphaFoldDB" id="A0A7S7RNL8"/>
<gene>
    <name evidence="2" type="ORF">HUE88_02480</name>
</gene>
<feature type="transmembrane region" description="Helical" evidence="1">
    <location>
        <begin position="6"/>
        <end position="26"/>
    </location>
</feature>
<keyword evidence="1" id="KW-0812">Transmembrane</keyword>
<dbReference type="RefSeq" id="WP_194370740.1">
    <property type="nucleotide sequence ID" value="NZ_CP054492.1"/>
</dbReference>
<evidence type="ECO:0000256" key="1">
    <source>
        <dbReference type="SAM" id="Phobius"/>
    </source>
</evidence>
<dbReference type="Proteomes" id="UP000593994">
    <property type="component" value="Chromosome"/>
</dbReference>
<accession>A0A7S7RNL8</accession>
<protein>
    <submittedName>
        <fullName evidence="2">Uncharacterized protein</fullName>
    </submittedName>
</protein>
<sequence>MFDFVSSDWFTITLEVVFLIFIAYDLKKYFETKKREYIVNIVLTFAFFVWAIVPFYNSYMTWEDKDKTELISTCKKENNETLCNCLDDKIFKEYTYDEFKNIDKNGTEFKAFVKEAKEECLDDSWF</sequence>
<dbReference type="KEGG" id="sbal:HUE88_02480"/>
<keyword evidence="3" id="KW-1185">Reference proteome</keyword>
<evidence type="ECO:0000313" key="2">
    <source>
        <dbReference type="EMBL" id="QOY52575.1"/>
    </source>
</evidence>
<evidence type="ECO:0000313" key="3">
    <source>
        <dbReference type="Proteomes" id="UP000593994"/>
    </source>
</evidence>
<name>A0A7S7RNL8_9BACT</name>
<dbReference type="EMBL" id="CP054492">
    <property type="protein sequence ID" value="QOY52575.1"/>
    <property type="molecule type" value="Genomic_DNA"/>
</dbReference>